<sequence>MPPPPDLTSYILPTQTSDDIFKSQILPAEFPSLAPAPQTQAGQRPLAVLIVGQTGAGKTRLAPAVLKAQTALRGSPAHIIADTYKTYHPSYATLTASPATAPLASPATGPDARRWLRLAAAHAADQRFDLLIESACRHPDDFTALAAALHDASYRVEVVVLAVPRPLSRLGILTRFHERLPEAGSRGLPVRLTPIKVHDDSYSGLLYAAQWIDAHPETVDQVLVVRRGNLVAFSDAKERPDGKLKGQVAAAIVRERERPLTDVEKNTAAEDLAKLEKRDTALAQELRAMLAPLLAEINPSSLQPLLPLEFPFERCRRDATLWLGNS</sequence>
<dbReference type="Pfam" id="PF06414">
    <property type="entry name" value="Zeta_toxin"/>
    <property type="match status" value="1"/>
</dbReference>
<dbReference type="Proteomes" id="UP000689129">
    <property type="component" value="Unassembled WGS sequence"/>
</dbReference>
<gene>
    <name evidence="4" type="ORF">BN1708_000970</name>
    <name evidence="5" type="ORF">HYQ45_009719</name>
</gene>
<evidence type="ECO:0000313" key="5">
    <source>
        <dbReference type="EMBL" id="KAG7131741.1"/>
    </source>
</evidence>
<dbReference type="GO" id="GO:0005524">
    <property type="term" value="F:ATP binding"/>
    <property type="evidence" value="ECO:0007669"/>
    <property type="project" value="UniProtKB-KW"/>
</dbReference>
<dbReference type="EMBL" id="CVQH01021417">
    <property type="protein sequence ID" value="CRK30454.1"/>
    <property type="molecule type" value="Genomic_DNA"/>
</dbReference>
<feature type="non-terminal residue" evidence="4">
    <location>
        <position position="326"/>
    </location>
</feature>
<dbReference type="AlphaFoldDB" id="A0A0G4M873"/>
<dbReference type="InterPro" id="IPR027417">
    <property type="entry name" value="P-loop_NTPase"/>
</dbReference>
<evidence type="ECO:0000256" key="1">
    <source>
        <dbReference type="ARBA" id="ARBA00022741"/>
    </source>
</evidence>
<proteinExistence type="predicted"/>
<organism evidence="4 6">
    <name type="scientific">Verticillium longisporum</name>
    <name type="common">Verticillium dahliae var. longisporum</name>
    <dbReference type="NCBI Taxonomy" id="100787"/>
    <lineage>
        <taxon>Eukaryota</taxon>
        <taxon>Fungi</taxon>
        <taxon>Dikarya</taxon>
        <taxon>Ascomycota</taxon>
        <taxon>Pezizomycotina</taxon>
        <taxon>Sordariomycetes</taxon>
        <taxon>Hypocreomycetidae</taxon>
        <taxon>Glomerellales</taxon>
        <taxon>Plectosphaerellaceae</taxon>
        <taxon>Verticillium</taxon>
    </lineage>
</organism>
<keyword evidence="1" id="KW-0547">Nucleotide-binding</keyword>
<reference evidence="4 6" key="1">
    <citation type="submission" date="2015-05" db="EMBL/GenBank/DDBJ databases">
        <authorList>
            <person name="Wang D.B."/>
            <person name="Wang M."/>
        </authorList>
    </citation>
    <scope>NUCLEOTIDE SEQUENCE [LARGE SCALE GENOMIC DNA]</scope>
    <source>
        <strain evidence="4">VL1</strain>
    </source>
</reference>
<keyword evidence="6" id="KW-1185">Reference proteome</keyword>
<keyword evidence="2" id="KW-0067">ATP-binding</keyword>
<accession>A0A0G4M873</accession>
<reference evidence="5" key="2">
    <citation type="journal article" date="2021" name="Mol. Plant Pathol.">
        <title>A 20-kb lineage-specific genomic region tames virulence in pathogenic amphidiploid Verticillium longisporum.</title>
        <authorList>
            <person name="Harting R."/>
            <person name="Starke J."/>
            <person name="Kusch H."/>
            <person name="Poggeler S."/>
            <person name="Maurus I."/>
            <person name="Schluter R."/>
            <person name="Landesfeind M."/>
            <person name="Bulla I."/>
            <person name="Nowrousian M."/>
            <person name="de Jonge R."/>
            <person name="Stahlhut G."/>
            <person name="Hoff K.J."/>
            <person name="Asshauer K.P."/>
            <person name="Thurmer A."/>
            <person name="Stanke M."/>
            <person name="Daniel R."/>
            <person name="Morgenstern B."/>
            <person name="Thomma B.P.H.J."/>
            <person name="Kronstad J.W."/>
            <person name="Braus-Stromeyer S.A."/>
            <person name="Braus G.H."/>
        </authorList>
    </citation>
    <scope>NUCLEOTIDE SEQUENCE</scope>
    <source>
        <strain evidence="5">Vl32</strain>
    </source>
</reference>
<evidence type="ECO:0000313" key="4">
    <source>
        <dbReference type="EMBL" id="CRK30454.1"/>
    </source>
</evidence>
<dbReference type="PROSITE" id="PS00675">
    <property type="entry name" value="SIGMA54_INTERACT_1"/>
    <property type="match status" value="1"/>
</dbReference>
<evidence type="ECO:0000259" key="3">
    <source>
        <dbReference type="Pfam" id="PF06414"/>
    </source>
</evidence>
<dbReference type="Proteomes" id="UP000044602">
    <property type="component" value="Unassembled WGS sequence"/>
</dbReference>
<dbReference type="OrthoDB" id="2881954at2759"/>
<dbReference type="EMBL" id="JAEMWZ010000198">
    <property type="protein sequence ID" value="KAG7131741.1"/>
    <property type="molecule type" value="Genomic_DNA"/>
</dbReference>
<dbReference type="InterPro" id="IPR025662">
    <property type="entry name" value="Sigma_54_int_dom_ATP-bd_1"/>
</dbReference>
<dbReference type="Gene3D" id="3.40.50.300">
    <property type="entry name" value="P-loop containing nucleotide triphosphate hydrolases"/>
    <property type="match status" value="1"/>
</dbReference>
<evidence type="ECO:0000313" key="6">
    <source>
        <dbReference type="Proteomes" id="UP000044602"/>
    </source>
</evidence>
<dbReference type="SUPFAM" id="SSF52540">
    <property type="entry name" value="P-loop containing nucleoside triphosphate hydrolases"/>
    <property type="match status" value="1"/>
</dbReference>
<protein>
    <recommendedName>
        <fullName evidence="3">Zeta toxin domain-containing protein</fullName>
    </recommendedName>
</protein>
<evidence type="ECO:0000256" key="2">
    <source>
        <dbReference type="ARBA" id="ARBA00022840"/>
    </source>
</evidence>
<dbReference type="GO" id="GO:0016301">
    <property type="term" value="F:kinase activity"/>
    <property type="evidence" value="ECO:0007669"/>
    <property type="project" value="InterPro"/>
</dbReference>
<name>A0A0G4M873_VERLO</name>
<dbReference type="InterPro" id="IPR010488">
    <property type="entry name" value="Zeta_toxin_domain"/>
</dbReference>
<feature type="domain" description="Zeta toxin" evidence="3">
    <location>
        <begin position="40"/>
        <end position="233"/>
    </location>
</feature>